<gene>
    <name evidence="2" type="ORF">KEM09_21070</name>
</gene>
<keyword evidence="3" id="KW-1185">Reference proteome</keyword>
<evidence type="ECO:0000313" key="2">
    <source>
        <dbReference type="EMBL" id="MBS2213913.1"/>
    </source>
</evidence>
<name>A0ABS5KFS0_9BACT</name>
<dbReference type="RefSeq" id="WP_212231770.1">
    <property type="nucleotide sequence ID" value="NZ_JAGUCN010000039.1"/>
</dbReference>
<comment type="caution">
    <text evidence="2">The sequence shown here is derived from an EMBL/GenBank/DDBJ whole genome shotgun (WGS) entry which is preliminary data.</text>
</comment>
<evidence type="ECO:0000313" key="3">
    <source>
        <dbReference type="Proteomes" id="UP000721861"/>
    </source>
</evidence>
<dbReference type="Proteomes" id="UP000721861">
    <property type="component" value="Unassembled WGS sequence"/>
</dbReference>
<proteinExistence type="predicted"/>
<keyword evidence="1" id="KW-0732">Signal</keyword>
<reference evidence="2 3" key="1">
    <citation type="journal article" date="2014" name="Int. J. Syst. Evol. Microbiol.">
        <title>Carboxylicivirga gen. nov. in the family Marinilabiliaceae with two novel species, Carboxylicivirga mesophila sp. nov. and Carboxylicivirga taeanensis sp. nov., and reclassification of Cytophaga fermentans as Saccharicrinis fermentans gen. nov., comb. nov.</title>
        <authorList>
            <person name="Yang S.H."/>
            <person name="Seo H.S."/>
            <person name="Woo J.H."/>
            <person name="Oh H.M."/>
            <person name="Jang H."/>
            <person name="Lee J.H."/>
            <person name="Kim S.J."/>
            <person name="Kwon K.K."/>
        </authorList>
    </citation>
    <scope>NUCLEOTIDE SEQUENCE [LARGE SCALE GENOMIC DNA]</scope>
    <source>
        <strain evidence="2 3">JCM 18290</strain>
    </source>
</reference>
<feature type="chain" id="PRO_5046505954" description="Outer membrane protein beta-barrel domain-containing protein" evidence="1">
    <location>
        <begin position="19"/>
        <end position="361"/>
    </location>
</feature>
<evidence type="ECO:0000256" key="1">
    <source>
        <dbReference type="SAM" id="SignalP"/>
    </source>
</evidence>
<feature type="signal peptide" evidence="1">
    <location>
        <begin position="1"/>
        <end position="18"/>
    </location>
</feature>
<accession>A0ABS5KFS0</accession>
<dbReference type="EMBL" id="JAGUCN010000039">
    <property type="protein sequence ID" value="MBS2213913.1"/>
    <property type="molecule type" value="Genomic_DNA"/>
</dbReference>
<organism evidence="2 3">
    <name type="scientific">Carboxylicivirga mesophila</name>
    <dbReference type="NCBI Taxonomy" id="1166478"/>
    <lineage>
        <taxon>Bacteria</taxon>
        <taxon>Pseudomonadati</taxon>
        <taxon>Bacteroidota</taxon>
        <taxon>Bacteroidia</taxon>
        <taxon>Marinilabiliales</taxon>
        <taxon>Marinilabiliaceae</taxon>
        <taxon>Carboxylicivirga</taxon>
    </lineage>
</organism>
<protein>
    <recommendedName>
        <fullName evidence="4">Outer membrane protein beta-barrel domain-containing protein</fullName>
    </recommendedName>
</protein>
<evidence type="ECO:0008006" key="4">
    <source>
        <dbReference type="Google" id="ProtNLM"/>
    </source>
</evidence>
<sequence>MKTALILLLLSISTSIFAQSDYRSGYIIRLTGDTIHGMIDFRGDVRNSLQCKFKSDDGTNDVYHPFDIHSYRFTDGKYYISKKVKQGKEESANVFVEYLVNGEKDLFYYRSDEANHYLISYDETTVVPLPYRESTSLRDGKYYGTKSTQHIGFLKSYFSDAPELYRQIENIQQPNARNLTKLTKAYHDLKCDSSACIIYTKTKNKFSMAIEPVFGYYKSKMFSDFNPQYGAHLFFWLPQYNENVYAKTGILYTSNTALVENLEEPAEIDYKIYTVPVAFEYQMPFKRIKPKLDLGINAHFINSQGRFEGAGLSLAAGAGVMIKVTSFMYLDAEVTSDITGFAYETDLIRGIGYHGGIYFKL</sequence>